<dbReference type="Proteomes" id="UP001054821">
    <property type="component" value="Chromosome 2"/>
</dbReference>
<keyword evidence="3" id="KW-1185">Reference proteome</keyword>
<evidence type="ECO:0000313" key="3">
    <source>
        <dbReference type="Proteomes" id="UP001054821"/>
    </source>
</evidence>
<dbReference type="EMBL" id="JAJFAZ020000002">
    <property type="protein sequence ID" value="KAI5342814.1"/>
    <property type="molecule type" value="Genomic_DNA"/>
</dbReference>
<evidence type="ECO:0000313" key="2">
    <source>
        <dbReference type="EMBL" id="KAI5342814.1"/>
    </source>
</evidence>
<organism evidence="2 3">
    <name type="scientific">Prunus dulcis</name>
    <name type="common">Almond</name>
    <name type="synonym">Amygdalus dulcis</name>
    <dbReference type="NCBI Taxonomy" id="3755"/>
    <lineage>
        <taxon>Eukaryota</taxon>
        <taxon>Viridiplantae</taxon>
        <taxon>Streptophyta</taxon>
        <taxon>Embryophyta</taxon>
        <taxon>Tracheophyta</taxon>
        <taxon>Spermatophyta</taxon>
        <taxon>Magnoliopsida</taxon>
        <taxon>eudicotyledons</taxon>
        <taxon>Gunneridae</taxon>
        <taxon>Pentapetalae</taxon>
        <taxon>rosids</taxon>
        <taxon>fabids</taxon>
        <taxon>Rosales</taxon>
        <taxon>Rosaceae</taxon>
        <taxon>Amygdaloideae</taxon>
        <taxon>Amygdaleae</taxon>
        <taxon>Prunus</taxon>
    </lineage>
</organism>
<accession>A0AAD4WHL7</accession>
<reference evidence="2 3" key="1">
    <citation type="journal article" date="2022" name="G3 (Bethesda)">
        <title>Whole-genome sequence and methylome profiling of the almond [Prunus dulcis (Mill.) D.A. Webb] cultivar 'Nonpareil'.</title>
        <authorList>
            <person name="D'Amico-Willman K.M."/>
            <person name="Ouma W.Z."/>
            <person name="Meulia T."/>
            <person name="Sideli G.M."/>
            <person name="Gradziel T.M."/>
            <person name="Fresnedo-Ramirez J."/>
        </authorList>
    </citation>
    <scope>NUCLEOTIDE SEQUENCE [LARGE SCALE GENOMIC DNA]</scope>
    <source>
        <strain evidence="2">Clone GOH B32 T37-40</strain>
    </source>
</reference>
<evidence type="ECO:0000256" key="1">
    <source>
        <dbReference type="SAM" id="MobiDB-lite"/>
    </source>
</evidence>
<name>A0AAD4WHL7_PRUDU</name>
<sequence length="136" mass="15378">MATQIVYLDDPQAGSSWKIVQKMDHRNVYAIPELDLTDNDVDNVADQRLESSMEIDAETLRDTHVIQEPFQIQGVSSIEISIQSITIDLGDLPRFDVAVGMSSEDDVVIVDEEEEDWETESDDSDDNESYYSSDDE</sequence>
<gene>
    <name evidence="2" type="ORF">L3X38_010690</name>
</gene>
<dbReference type="AlphaFoldDB" id="A0AAD4WHL7"/>
<feature type="region of interest" description="Disordered" evidence="1">
    <location>
        <begin position="111"/>
        <end position="136"/>
    </location>
</feature>
<protein>
    <submittedName>
        <fullName evidence="2">Uncharacterized protein</fullName>
    </submittedName>
</protein>
<proteinExistence type="predicted"/>
<comment type="caution">
    <text evidence="2">The sequence shown here is derived from an EMBL/GenBank/DDBJ whole genome shotgun (WGS) entry which is preliminary data.</text>
</comment>